<dbReference type="Proteomes" id="UP000589085">
    <property type="component" value="Unassembled WGS sequence"/>
</dbReference>
<keyword evidence="1" id="KW-1133">Transmembrane helix</keyword>
<sequence length="105" mass="10837">MAAVAILGELAGALLLALGNARGGHALLRRPVPPARRRLARNAGFCLLGAALWGLIRAEGDLLFALTAWALSSGSACILAALACTMRDRAPVRPTPRQTVTGPLS</sequence>
<name>A0A7W4IEG3_9PROT</name>
<dbReference type="AlphaFoldDB" id="A0A7W4IEG3"/>
<organism evidence="2 3">
    <name type="scientific">Gluconacetobacter sacchari</name>
    <dbReference type="NCBI Taxonomy" id="92759"/>
    <lineage>
        <taxon>Bacteria</taxon>
        <taxon>Pseudomonadati</taxon>
        <taxon>Pseudomonadota</taxon>
        <taxon>Alphaproteobacteria</taxon>
        <taxon>Acetobacterales</taxon>
        <taxon>Acetobacteraceae</taxon>
        <taxon>Gluconacetobacter</taxon>
    </lineage>
</organism>
<proteinExistence type="predicted"/>
<evidence type="ECO:0000313" key="2">
    <source>
        <dbReference type="EMBL" id="MBB2161252.1"/>
    </source>
</evidence>
<accession>A0A7W4IEG3</accession>
<reference evidence="2 3" key="1">
    <citation type="submission" date="2020-04" db="EMBL/GenBank/DDBJ databases">
        <title>Description of novel Gluconacetobacter.</title>
        <authorList>
            <person name="Sombolestani A."/>
        </authorList>
    </citation>
    <scope>NUCLEOTIDE SEQUENCE [LARGE SCALE GENOMIC DNA]</scope>
    <source>
        <strain evidence="2 3">LMG 19747</strain>
    </source>
</reference>
<feature type="transmembrane region" description="Helical" evidence="1">
    <location>
        <begin position="39"/>
        <end position="56"/>
    </location>
</feature>
<dbReference type="EMBL" id="JABEQJ010000018">
    <property type="protein sequence ID" value="MBB2161252.1"/>
    <property type="molecule type" value="Genomic_DNA"/>
</dbReference>
<feature type="transmembrane region" description="Helical" evidence="1">
    <location>
        <begin position="62"/>
        <end position="84"/>
    </location>
</feature>
<dbReference type="RefSeq" id="WP_182998087.1">
    <property type="nucleotide sequence ID" value="NZ_JABEQJ010000018.1"/>
</dbReference>
<comment type="caution">
    <text evidence="2">The sequence shown here is derived from an EMBL/GenBank/DDBJ whole genome shotgun (WGS) entry which is preliminary data.</text>
</comment>
<keyword evidence="1" id="KW-0472">Membrane</keyword>
<keyword evidence="1" id="KW-0812">Transmembrane</keyword>
<dbReference type="InterPro" id="IPR021762">
    <property type="entry name" value="DUF3325"/>
</dbReference>
<protein>
    <submittedName>
        <fullName evidence="2">DUF3325 family protein</fullName>
    </submittedName>
</protein>
<dbReference type="Pfam" id="PF11804">
    <property type="entry name" value="DUF3325"/>
    <property type="match status" value="1"/>
</dbReference>
<evidence type="ECO:0000313" key="3">
    <source>
        <dbReference type="Proteomes" id="UP000589085"/>
    </source>
</evidence>
<evidence type="ECO:0000256" key="1">
    <source>
        <dbReference type="SAM" id="Phobius"/>
    </source>
</evidence>
<gene>
    <name evidence="2" type="ORF">HLH48_13910</name>
</gene>